<dbReference type="GO" id="GO:0005886">
    <property type="term" value="C:plasma membrane"/>
    <property type="evidence" value="ECO:0007669"/>
    <property type="project" value="UniProtKB-SubCell"/>
</dbReference>
<keyword evidence="3" id="KW-0813">Transport</keyword>
<sequence>MDFGRSQHVLRWGGISLRISSRAAVVCAVLVVLCAIGAVAALALGSYAVSLPQLVDVLRGADDSFARTVVTEWRAPRALAAIVFGAALGMSGAVFQGLTNNPLASPDVIGFAAGSYTGALLVIIVLGGGYASVASGALLGGLATATMVYLLAYRGGITGFRLIIVGIGVAAMLGSVNTWLLLRADLEVAMSAATWGAGSLNGITWEQTGVATGFILVLFVGTCALGSSLRQMQLGDDAARALGVRLEPSRLGLVLTGVALTAAVTAAAGPIAFVALAAPQIARRIARTPGITLVPAACTGAALLLAADAVAQHALPSPLPVGVVTVVIGGGYLIWLLIHEMRRHA</sequence>
<keyword evidence="7 8" id="KW-0472">Membrane</keyword>
<dbReference type="Proteomes" id="UP000535437">
    <property type="component" value="Unassembled WGS sequence"/>
</dbReference>
<feature type="transmembrane region" description="Helical" evidence="8">
    <location>
        <begin position="160"/>
        <end position="182"/>
    </location>
</feature>
<evidence type="ECO:0000256" key="7">
    <source>
        <dbReference type="ARBA" id="ARBA00023136"/>
    </source>
</evidence>
<evidence type="ECO:0000256" key="8">
    <source>
        <dbReference type="SAM" id="Phobius"/>
    </source>
</evidence>
<evidence type="ECO:0000256" key="6">
    <source>
        <dbReference type="ARBA" id="ARBA00022989"/>
    </source>
</evidence>
<evidence type="ECO:0000256" key="1">
    <source>
        <dbReference type="ARBA" id="ARBA00004651"/>
    </source>
</evidence>
<keyword evidence="5 8" id="KW-0812">Transmembrane</keyword>
<reference evidence="9 10" key="1">
    <citation type="submission" date="2020-07" db="EMBL/GenBank/DDBJ databases">
        <title>Sequencing the genomes of 1000 actinobacteria strains.</title>
        <authorList>
            <person name="Klenk H.-P."/>
        </authorList>
    </citation>
    <scope>NUCLEOTIDE SEQUENCE [LARGE SCALE GENOMIC DNA]</scope>
    <source>
        <strain evidence="9 10">DSM 15475</strain>
    </source>
</reference>
<dbReference type="Gene3D" id="1.10.3470.10">
    <property type="entry name" value="ABC transporter involved in vitamin B12 uptake, BtuC"/>
    <property type="match status" value="1"/>
</dbReference>
<feature type="transmembrane region" description="Helical" evidence="8">
    <location>
        <begin position="319"/>
        <end position="338"/>
    </location>
</feature>
<proteinExistence type="inferred from homology"/>
<dbReference type="RefSeq" id="WP_179541019.1">
    <property type="nucleotide sequence ID" value="NZ_BAAALL010000004.1"/>
</dbReference>
<dbReference type="EMBL" id="JACCFY010000001">
    <property type="protein sequence ID" value="NYJ77549.1"/>
    <property type="molecule type" value="Genomic_DNA"/>
</dbReference>
<feature type="transmembrane region" description="Helical" evidence="8">
    <location>
        <begin position="133"/>
        <end position="153"/>
    </location>
</feature>
<feature type="transmembrane region" description="Helical" evidence="8">
    <location>
        <begin position="188"/>
        <end position="205"/>
    </location>
</feature>
<dbReference type="GO" id="GO:0033214">
    <property type="term" value="P:siderophore-iron import into cell"/>
    <property type="evidence" value="ECO:0007669"/>
    <property type="project" value="TreeGrafter"/>
</dbReference>
<feature type="transmembrane region" description="Helical" evidence="8">
    <location>
        <begin position="212"/>
        <end position="231"/>
    </location>
</feature>
<feature type="transmembrane region" description="Helical" evidence="8">
    <location>
        <begin position="290"/>
        <end position="307"/>
    </location>
</feature>
<dbReference type="InterPro" id="IPR037294">
    <property type="entry name" value="ABC_BtuC-like"/>
</dbReference>
<feature type="transmembrane region" description="Helical" evidence="8">
    <location>
        <begin position="78"/>
        <end position="96"/>
    </location>
</feature>
<comment type="subcellular location">
    <subcellularLocation>
        <location evidence="1">Cell membrane</location>
        <topology evidence="1">Multi-pass membrane protein</topology>
    </subcellularLocation>
</comment>
<keyword evidence="10" id="KW-1185">Reference proteome</keyword>
<dbReference type="SUPFAM" id="SSF81345">
    <property type="entry name" value="ABC transporter involved in vitamin B12 uptake, BtuC"/>
    <property type="match status" value="1"/>
</dbReference>
<organism evidence="9 10">
    <name type="scientific">Nesterenkonia xinjiangensis</name>
    <dbReference type="NCBI Taxonomy" id="225327"/>
    <lineage>
        <taxon>Bacteria</taxon>
        <taxon>Bacillati</taxon>
        <taxon>Actinomycetota</taxon>
        <taxon>Actinomycetes</taxon>
        <taxon>Micrococcales</taxon>
        <taxon>Micrococcaceae</taxon>
        <taxon>Nesterenkonia</taxon>
    </lineage>
</organism>
<protein>
    <submittedName>
        <fullName evidence="9">Iron complex transport system permease protein</fullName>
    </submittedName>
</protein>
<name>A0A7Z0GK95_9MICC</name>
<evidence type="ECO:0000313" key="10">
    <source>
        <dbReference type="Proteomes" id="UP000535437"/>
    </source>
</evidence>
<gene>
    <name evidence="9" type="ORF">HNR09_000960</name>
</gene>
<dbReference type="InterPro" id="IPR000522">
    <property type="entry name" value="ABC_transptr_permease_BtuC"/>
</dbReference>
<dbReference type="CDD" id="cd06550">
    <property type="entry name" value="TM_ABC_iron-siderophores_like"/>
    <property type="match status" value="1"/>
</dbReference>
<dbReference type="GO" id="GO:0022857">
    <property type="term" value="F:transmembrane transporter activity"/>
    <property type="evidence" value="ECO:0007669"/>
    <property type="project" value="InterPro"/>
</dbReference>
<keyword evidence="6 8" id="KW-1133">Transmembrane helix</keyword>
<evidence type="ECO:0000256" key="3">
    <source>
        <dbReference type="ARBA" id="ARBA00022448"/>
    </source>
</evidence>
<evidence type="ECO:0000256" key="5">
    <source>
        <dbReference type="ARBA" id="ARBA00022692"/>
    </source>
</evidence>
<evidence type="ECO:0000256" key="2">
    <source>
        <dbReference type="ARBA" id="ARBA00007935"/>
    </source>
</evidence>
<dbReference type="PANTHER" id="PTHR30472:SF24">
    <property type="entry name" value="FERRIC ENTEROBACTIN TRANSPORT SYSTEM PERMEASE PROTEIN FEPG"/>
    <property type="match status" value="1"/>
</dbReference>
<comment type="caution">
    <text evidence="9">The sequence shown here is derived from an EMBL/GenBank/DDBJ whole genome shotgun (WGS) entry which is preliminary data.</text>
</comment>
<evidence type="ECO:0000256" key="4">
    <source>
        <dbReference type="ARBA" id="ARBA00022475"/>
    </source>
</evidence>
<dbReference type="PANTHER" id="PTHR30472">
    <property type="entry name" value="FERRIC ENTEROBACTIN TRANSPORT SYSTEM PERMEASE PROTEIN"/>
    <property type="match status" value="1"/>
</dbReference>
<feature type="transmembrane region" description="Helical" evidence="8">
    <location>
        <begin position="108"/>
        <end position="127"/>
    </location>
</feature>
<dbReference type="Pfam" id="PF01032">
    <property type="entry name" value="FecCD"/>
    <property type="match status" value="1"/>
</dbReference>
<dbReference type="AlphaFoldDB" id="A0A7Z0GK95"/>
<keyword evidence="4" id="KW-1003">Cell membrane</keyword>
<comment type="similarity">
    <text evidence="2">Belongs to the binding-protein-dependent transport system permease family. FecCD subfamily.</text>
</comment>
<accession>A0A7Z0GK95</accession>
<feature type="transmembrane region" description="Helical" evidence="8">
    <location>
        <begin position="21"/>
        <end position="49"/>
    </location>
</feature>
<feature type="transmembrane region" description="Helical" evidence="8">
    <location>
        <begin position="251"/>
        <end position="278"/>
    </location>
</feature>
<evidence type="ECO:0000313" key="9">
    <source>
        <dbReference type="EMBL" id="NYJ77549.1"/>
    </source>
</evidence>